<organism evidence="1 2">
    <name type="scientific">Arabis nemorensis</name>
    <dbReference type="NCBI Taxonomy" id="586526"/>
    <lineage>
        <taxon>Eukaryota</taxon>
        <taxon>Viridiplantae</taxon>
        <taxon>Streptophyta</taxon>
        <taxon>Embryophyta</taxon>
        <taxon>Tracheophyta</taxon>
        <taxon>Spermatophyta</taxon>
        <taxon>Magnoliopsida</taxon>
        <taxon>eudicotyledons</taxon>
        <taxon>Gunneridae</taxon>
        <taxon>Pentapetalae</taxon>
        <taxon>rosids</taxon>
        <taxon>malvids</taxon>
        <taxon>Brassicales</taxon>
        <taxon>Brassicaceae</taxon>
        <taxon>Arabideae</taxon>
        <taxon>Arabis</taxon>
    </lineage>
</organism>
<evidence type="ECO:0000313" key="2">
    <source>
        <dbReference type="Proteomes" id="UP000489600"/>
    </source>
</evidence>
<name>A0A565B0X5_9BRAS</name>
<protein>
    <submittedName>
        <fullName evidence="1">Uncharacterized protein</fullName>
    </submittedName>
</protein>
<proteinExistence type="predicted"/>
<gene>
    <name evidence="1" type="ORF">ANE_LOCUS5756</name>
</gene>
<accession>A0A565B0X5</accession>
<dbReference type="AlphaFoldDB" id="A0A565B0X5"/>
<comment type="caution">
    <text evidence="1">The sequence shown here is derived from an EMBL/GenBank/DDBJ whole genome shotgun (WGS) entry which is preliminary data.</text>
</comment>
<sequence>MTLVLQSQPSIVVSAIAFLLSSGQWDESIEYARKQDDASSMSDEELAEVVRAFGLLVQEESALLVKGGVEDSDTDNQGWKAYETKREIGNIILEVTKKVG</sequence>
<dbReference type="Proteomes" id="UP000489600">
    <property type="component" value="Unassembled WGS sequence"/>
</dbReference>
<evidence type="ECO:0000313" key="1">
    <source>
        <dbReference type="EMBL" id="VVA95311.1"/>
    </source>
</evidence>
<dbReference type="EMBL" id="CABITT030000002">
    <property type="protein sequence ID" value="VVA95311.1"/>
    <property type="molecule type" value="Genomic_DNA"/>
</dbReference>
<reference evidence="1" key="1">
    <citation type="submission" date="2019-07" db="EMBL/GenBank/DDBJ databases">
        <authorList>
            <person name="Dittberner H."/>
        </authorList>
    </citation>
    <scope>NUCLEOTIDE SEQUENCE [LARGE SCALE GENOMIC DNA]</scope>
</reference>
<keyword evidence="2" id="KW-1185">Reference proteome</keyword>